<dbReference type="Pfam" id="PF20434">
    <property type="entry name" value="BD-FAE"/>
    <property type="match status" value="1"/>
</dbReference>
<dbReference type="GO" id="GO:0016787">
    <property type="term" value="F:hydrolase activity"/>
    <property type="evidence" value="ECO:0007669"/>
    <property type="project" value="UniProtKB-KW"/>
</dbReference>
<dbReference type="InterPro" id="IPR049492">
    <property type="entry name" value="BD-FAE-like_dom"/>
</dbReference>
<sequence length="275" mass="32014">MNINEYEYVDGQRHNSFADLFVYYEKLNQEILQEKEWALDQSYGFHERELFDICYAESQAKAIIIYLHAGYWQSRDKSQFRFIAQDLSSQGYHFVFVNYPLCPIAKIGEIIQSTKYALHSIKNYFKYKEIDLPIILCGHSAGAHLVTELAIQNIKSVHSKLFHGVIAISGIYDLAPLKDTSLNQALQLTESEIQYYSPVYKNSLLIDLPFTFLVGQKETNAFIQQNQNMAKLLAASEIVKQEELLEHDHFSLLQEFFKKGRIFQHIEMMYDLISI</sequence>
<comment type="caution">
    <text evidence="3">The sequence shown here is derived from an EMBL/GenBank/DDBJ whole genome shotgun (WGS) entry which is preliminary data.</text>
</comment>
<organism evidence="3 4">
    <name type="scientific">Acinetobacter pittii</name>
    <name type="common">Acinetobacter genomosp. 3</name>
    <dbReference type="NCBI Taxonomy" id="48296"/>
    <lineage>
        <taxon>Bacteria</taxon>
        <taxon>Pseudomonadati</taxon>
        <taxon>Pseudomonadota</taxon>
        <taxon>Gammaproteobacteria</taxon>
        <taxon>Moraxellales</taxon>
        <taxon>Moraxellaceae</taxon>
        <taxon>Acinetobacter</taxon>
        <taxon>Acinetobacter calcoaceticus/baumannii complex</taxon>
    </lineage>
</organism>
<dbReference type="SUPFAM" id="SSF53474">
    <property type="entry name" value="alpha/beta-Hydrolases"/>
    <property type="match status" value="1"/>
</dbReference>
<gene>
    <name evidence="3" type="primary">afmid_2</name>
    <name evidence="3" type="ORF">PA3_25950</name>
</gene>
<evidence type="ECO:0000256" key="1">
    <source>
        <dbReference type="ARBA" id="ARBA00022801"/>
    </source>
</evidence>
<accession>A0A4Y3J9Y6</accession>
<dbReference type="PANTHER" id="PTHR48081:SF33">
    <property type="entry name" value="KYNURENINE FORMAMIDASE"/>
    <property type="match status" value="1"/>
</dbReference>
<reference evidence="3 4" key="1">
    <citation type="submission" date="2019-06" db="EMBL/GenBank/DDBJ databases">
        <title>Whole genome shotgun sequence of Acinetobacter pittii NBRC 110514.</title>
        <authorList>
            <person name="Hosoyama A."/>
            <person name="Uohara A."/>
            <person name="Ohji S."/>
            <person name="Ichikawa N."/>
        </authorList>
    </citation>
    <scope>NUCLEOTIDE SEQUENCE [LARGE SCALE GENOMIC DNA]</scope>
    <source>
        <strain evidence="3 4">NBRC 110514</strain>
    </source>
</reference>
<keyword evidence="1" id="KW-0378">Hydrolase</keyword>
<dbReference type="InterPro" id="IPR029058">
    <property type="entry name" value="AB_hydrolase_fold"/>
</dbReference>
<dbReference type="InterPro" id="IPR050300">
    <property type="entry name" value="GDXG_lipolytic_enzyme"/>
</dbReference>
<evidence type="ECO:0000313" key="4">
    <source>
        <dbReference type="Proteomes" id="UP000317717"/>
    </source>
</evidence>
<dbReference type="EMBL" id="BJLJ01000010">
    <property type="protein sequence ID" value="GEA68437.1"/>
    <property type="molecule type" value="Genomic_DNA"/>
</dbReference>
<evidence type="ECO:0000259" key="2">
    <source>
        <dbReference type="Pfam" id="PF20434"/>
    </source>
</evidence>
<dbReference type="AlphaFoldDB" id="A0A4Y3J9Y6"/>
<protein>
    <submittedName>
        <fullName evidence="3">Arylformamidase</fullName>
    </submittedName>
</protein>
<proteinExistence type="predicted"/>
<name>A0A4Y3J9Y6_ACIPI</name>
<dbReference type="Proteomes" id="UP000317717">
    <property type="component" value="Unassembled WGS sequence"/>
</dbReference>
<dbReference type="Gene3D" id="3.40.50.1820">
    <property type="entry name" value="alpha/beta hydrolase"/>
    <property type="match status" value="1"/>
</dbReference>
<dbReference type="PANTHER" id="PTHR48081">
    <property type="entry name" value="AB HYDROLASE SUPERFAMILY PROTEIN C4A8.06C"/>
    <property type="match status" value="1"/>
</dbReference>
<dbReference type="RefSeq" id="WP_044103086.1">
    <property type="nucleotide sequence ID" value="NZ_BJLJ01000010.1"/>
</dbReference>
<feature type="domain" description="BD-FAE-like" evidence="2">
    <location>
        <begin position="58"/>
        <end position="181"/>
    </location>
</feature>
<evidence type="ECO:0000313" key="3">
    <source>
        <dbReference type="EMBL" id="GEA68437.1"/>
    </source>
</evidence>